<dbReference type="EMBL" id="CAJNOQ010000562">
    <property type="protein sequence ID" value="CAF0814843.1"/>
    <property type="molecule type" value="Genomic_DNA"/>
</dbReference>
<dbReference type="EMBL" id="CAJOBC010000562">
    <property type="protein sequence ID" value="CAF3600855.1"/>
    <property type="molecule type" value="Genomic_DNA"/>
</dbReference>
<feature type="compositionally biased region" description="Polar residues" evidence="1">
    <location>
        <begin position="77"/>
        <end position="94"/>
    </location>
</feature>
<sequence>LATASVPTHDPTIEFRSSRTSKLRKKLSKTITEGGANKTCETCFEGGGSKGMRLSMKNEGLRTGAVQTEVVFRNRTEPASSPPQSNRQKVSDTSPAPPATDGSINPWDQAQIWIESVQKEDTTRKQWQKMYGFLADYDPKGNLKVRTKTLENTTRFSNTLPNSRGHDYGWRLQTDVGQQIKNMQSQFDEQFRIRVPKEVLGYD</sequence>
<comment type="caution">
    <text evidence="2">The sequence shown here is derived from an EMBL/GenBank/DDBJ whole genome shotgun (WGS) entry which is preliminary data.</text>
</comment>
<evidence type="ECO:0000313" key="2">
    <source>
        <dbReference type="EMBL" id="CAF0814843.1"/>
    </source>
</evidence>
<dbReference type="Proteomes" id="UP000663829">
    <property type="component" value="Unassembled WGS sequence"/>
</dbReference>
<evidence type="ECO:0000313" key="3">
    <source>
        <dbReference type="EMBL" id="CAF3600855.1"/>
    </source>
</evidence>
<reference evidence="2" key="1">
    <citation type="submission" date="2021-02" db="EMBL/GenBank/DDBJ databases">
        <authorList>
            <person name="Nowell W R."/>
        </authorList>
    </citation>
    <scope>NUCLEOTIDE SEQUENCE</scope>
</reference>
<dbReference type="InterPro" id="IPR020339">
    <property type="entry name" value="C20orf85-like"/>
</dbReference>
<proteinExistence type="predicted"/>
<accession>A0A813TMU2</accession>
<dbReference type="AlphaFoldDB" id="A0A813TMU2"/>
<feature type="region of interest" description="Disordered" evidence="1">
    <location>
        <begin position="74"/>
        <end position="107"/>
    </location>
</feature>
<evidence type="ECO:0000256" key="1">
    <source>
        <dbReference type="SAM" id="MobiDB-lite"/>
    </source>
</evidence>
<organism evidence="2 4">
    <name type="scientific">Didymodactylos carnosus</name>
    <dbReference type="NCBI Taxonomy" id="1234261"/>
    <lineage>
        <taxon>Eukaryota</taxon>
        <taxon>Metazoa</taxon>
        <taxon>Spiralia</taxon>
        <taxon>Gnathifera</taxon>
        <taxon>Rotifera</taxon>
        <taxon>Eurotatoria</taxon>
        <taxon>Bdelloidea</taxon>
        <taxon>Philodinida</taxon>
        <taxon>Philodinidae</taxon>
        <taxon>Didymodactylos</taxon>
    </lineage>
</organism>
<feature type="region of interest" description="Disordered" evidence="1">
    <location>
        <begin position="1"/>
        <end position="22"/>
    </location>
</feature>
<dbReference type="PANTHER" id="PTHR31909:SF2">
    <property type="entry name" value="RIKEN CDNA 2410004P03 GENE"/>
    <property type="match status" value="1"/>
</dbReference>
<keyword evidence="4" id="KW-1185">Reference proteome</keyword>
<dbReference type="Proteomes" id="UP000681722">
    <property type="component" value="Unassembled WGS sequence"/>
</dbReference>
<name>A0A813TMU2_9BILA</name>
<dbReference type="Pfam" id="PF14945">
    <property type="entry name" value="LLC1"/>
    <property type="match status" value="1"/>
</dbReference>
<gene>
    <name evidence="2" type="ORF">GPM918_LOCUS4230</name>
    <name evidence="3" type="ORF">SRO942_LOCUS4230</name>
</gene>
<evidence type="ECO:0000313" key="4">
    <source>
        <dbReference type="Proteomes" id="UP000663829"/>
    </source>
</evidence>
<dbReference type="PANTHER" id="PTHR31909">
    <property type="entry name" value="CHROMOSOME 20 ORF85 FAMILY MEMBER"/>
    <property type="match status" value="1"/>
</dbReference>
<dbReference type="OrthoDB" id="9972212at2759"/>
<protein>
    <submittedName>
        <fullName evidence="2">Uncharacterized protein</fullName>
    </submittedName>
</protein>
<feature type="non-terminal residue" evidence="2">
    <location>
        <position position="1"/>
    </location>
</feature>